<feature type="domain" description="HTH arsR-type" evidence="4">
    <location>
        <begin position="254"/>
        <end position="348"/>
    </location>
</feature>
<comment type="caution">
    <text evidence="5">The sequence shown here is derived from an EMBL/GenBank/DDBJ whole genome shotgun (WGS) entry which is preliminary data.</text>
</comment>
<dbReference type="Proteomes" id="UP000763505">
    <property type="component" value="Unassembled WGS sequence"/>
</dbReference>
<keyword evidence="1" id="KW-0805">Transcription regulation</keyword>
<sequence>MNHLVENFYTQQSHVFELLALMFRLNNHEYLNEGTPEGRENNELNEYITYSRAVLSKETKEELDCFFHNDSFFGLTLSQLILEHNKADDIQAFIEFLEDLPVKQMMSSFIKSGYSFPEDTPNMDDRDAVFNFIKSSMLPFNEQAKLLYLYVDEEKTKARFIRLIKEINEAFYEPSMDKIAEVQERSINKLSSMDGDQIRGLLQRNFSQMEVPKEKFNKVILIPSYYYQHASLFTYGDEADTVMTLFGTETLDAPDDSNEEDIIDLVAALSDPTKFNIIKALNIAPRYGFELAQQLNVSGPTISHHISKLSKLGLIRATRKGNKIYFKSNREKIERTLAEMSAILTKREE</sequence>
<reference evidence="5" key="2">
    <citation type="submission" date="2021-09" db="EMBL/GenBank/DDBJ databases">
        <authorList>
            <person name="Gilroy R."/>
        </authorList>
    </citation>
    <scope>NUCLEOTIDE SEQUENCE</scope>
    <source>
        <strain evidence="5">6019</strain>
    </source>
</reference>
<evidence type="ECO:0000313" key="5">
    <source>
        <dbReference type="EMBL" id="HJE19610.1"/>
    </source>
</evidence>
<evidence type="ECO:0000259" key="4">
    <source>
        <dbReference type="PROSITE" id="PS50987"/>
    </source>
</evidence>
<dbReference type="PANTHER" id="PTHR33154:SF38">
    <property type="entry name" value="HTH ARSR-TYPE DOMAIN-CONTAINING PROTEIN"/>
    <property type="match status" value="1"/>
</dbReference>
<dbReference type="SMART" id="SM00418">
    <property type="entry name" value="HTH_ARSR"/>
    <property type="match status" value="1"/>
</dbReference>
<dbReference type="PANTHER" id="PTHR33154">
    <property type="entry name" value="TRANSCRIPTIONAL REGULATOR, ARSR FAMILY"/>
    <property type="match status" value="1"/>
</dbReference>
<organism evidence="5 6">
    <name type="scientific">Aliicoccus persicus</name>
    <dbReference type="NCBI Taxonomy" id="930138"/>
    <lineage>
        <taxon>Bacteria</taxon>
        <taxon>Bacillati</taxon>
        <taxon>Bacillota</taxon>
        <taxon>Bacilli</taxon>
        <taxon>Bacillales</taxon>
        <taxon>Staphylococcaceae</taxon>
        <taxon>Aliicoccus</taxon>
    </lineage>
</organism>
<proteinExistence type="predicted"/>
<dbReference type="SUPFAM" id="SSF46785">
    <property type="entry name" value="Winged helix' DNA-binding domain"/>
    <property type="match status" value="1"/>
</dbReference>
<dbReference type="Pfam" id="PF01022">
    <property type="entry name" value="HTH_5"/>
    <property type="match status" value="1"/>
</dbReference>
<dbReference type="InterPro" id="IPR036390">
    <property type="entry name" value="WH_DNA-bd_sf"/>
</dbReference>
<dbReference type="PROSITE" id="PS50987">
    <property type="entry name" value="HTH_ARSR_2"/>
    <property type="match status" value="1"/>
</dbReference>
<dbReference type="GO" id="GO:0003700">
    <property type="term" value="F:DNA-binding transcription factor activity"/>
    <property type="evidence" value="ECO:0007669"/>
    <property type="project" value="InterPro"/>
</dbReference>
<dbReference type="AlphaFoldDB" id="A0A921DWU9"/>
<keyword evidence="3" id="KW-0804">Transcription</keyword>
<dbReference type="InterPro" id="IPR011991">
    <property type="entry name" value="ArsR-like_HTH"/>
</dbReference>
<dbReference type="GO" id="GO:0003677">
    <property type="term" value="F:DNA binding"/>
    <property type="evidence" value="ECO:0007669"/>
    <property type="project" value="UniProtKB-KW"/>
</dbReference>
<reference evidence="5" key="1">
    <citation type="journal article" date="2021" name="PeerJ">
        <title>Extensive microbial diversity within the chicken gut microbiome revealed by metagenomics and culture.</title>
        <authorList>
            <person name="Gilroy R."/>
            <person name="Ravi A."/>
            <person name="Getino M."/>
            <person name="Pursley I."/>
            <person name="Horton D.L."/>
            <person name="Alikhan N.F."/>
            <person name="Baker D."/>
            <person name="Gharbi K."/>
            <person name="Hall N."/>
            <person name="Watson M."/>
            <person name="Adriaenssens E.M."/>
            <person name="Foster-Nyarko E."/>
            <person name="Jarju S."/>
            <person name="Secka A."/>
            <person name="Antonio M."/>
            <person name="Oren A."/>
            <person name="Chaudhuri R.R."/>
            <person name="La Ragione R."/>
            <person name="Hildebrand F."/>
            <person name="Pallen M.J."/>
        </authorList>
    </citation>
    <scope>NUCLEOTIDE SEQUENCE</scope>
    <source>
        <strain evidence="5">6019</strain>
    </source>
</reference>
<dbReference type="Gene3D" id="1.10.10.10">
    <property type="entry name" value="Winged helix-like DNA-binding domain superfamily/Winged helix DNA-binding domain"/>
    <property type="match status" value="1"/>
</dbReference>
<evidence type="ECO:0000256" key="2">
    <source>
        <dbReference type="ARBA" id="ARBA00023125"/>
    </source>
</evidence>
<name>A0A921DWU9_9STAP</name>
<dbReference type="InterPro" id="IPR051081">
    <property type="entry name" value="HTH_MetalResp_TranReg"/>
</dbReference>
<dbReference type="CDD" id="cd00090">
    <property type="entry name" value="HTH_ARSR"/>
    <property type="match status" value="1"/>
</dbReference>
<dbReference type="PRINTS" id="PR00778">
    <property type="entry name" value="HTHARSR"/>
</dbReference>
<gene>
    <name evidence="5" type="ORF">K8V35_04590</name>
</gene>
<evidence type="ECO:0000256" key="1">
    <source>
        <dbReference type="ARBA" id="ARBA00023015"/>
    </source>
</evidence>
<dbReference type="InterPro" id="IPR001845">
    <property type="entry name" value="HTH_ArsR_DNA-bd_dom"/>
</dbReference>
<keyword evidence="2" id="KW-0238">DNA-binding</keyword>
<dbReference type="InterPro" id="IPR036388">
    <property type="entry name" value="WH-like_DNA-bd_sf"/>
</dbReference>
<accession>A0A921DWU9</accession>
<evidence type="ECO:0000256" key="3">
    <source>
        <dbReference type="ARBA" id="ARBA00023163"/>
    </source>
</evidence>
<evidence type="ECO:0000313" key="6">
    <source>
        <dbReference type="Proteomes" id="UP000763505"/>
    </source>
</evidence>
<protein>
    <submittedName>
        <fullName evidence="5">Winged helix-turn-helix domain-containing protein</fullName>
    </submittedName>
</protein>
<dbReference type="EMBL" id="DYYI01000049">
    <property type="protein sequence ID" value="HJE19610.1"/>
    <property type="molecule type" value="Genomic_DNA"/>
</dbReference>